<dbReference type="Proteomes" id="UP000575068">
    <property type="component" value="Unassembled WGS sequence"/>
</dbReference>
<dbReference type="Gene3D" id="1.10.260.40">
    <property type="entry name" value="lambda repressor-like DNA-binding domains"/>
    <property type="match status" value="1"/>
</dbReference>
<dbReference type="InterPro" id="IPR001387">
    <property type="entry name" value="Cro/C1-type_HTH"/>
</dbReference>
<dbReference type="PANTHER" id="PTHR36511:SF4">
    <property type="entry name" value="ANTITOXIN MQSA"/>
    <property type="match status" value="1"/>
</dbReference>
<dbReference type="GO" id="GO:0003677">
    <property type="term" value="F:DNA binding"/>
    <property type="evidence" value="ECO:0007669"/>
    <property type="project" value="UniProtKB-KW"/>
</dbReference>
<accession>A0A840HV75</accession>
<evidence type="ECO:0000256" key="3">
    <source>
        <dbReference type="ARBA" id="ARBA00023163"/>
    </source>
</evidence>
<keyword evidence="2 5" id="KW-0238">DNA-binding</keyword>
<dbReference type="Pfam" id="PF13560">
    <property type="entry name" value="HTH_31"/>
    <property type="match status" value="1"/>
</dbReference>
<gene>
    <name evidence="5" type="ORF">HNQ99_002273</name>
</gene>
<evidence type="ECO:0000259" key="4">
    <source>
        <dbReference type="PROSITE" id="PS50943"/>
    </source>
</evidence>
<dbReference type="AlphaFoldDB" id="A0A840HV75"/>
<dbReference type="CDD" id="cd00093">
    <property type="entry name" value="HTH_XRE"/>
    <property type="match status" value="1"/>
</dbReference>
<protein>
    <submittedName>
        <fullName evidence="5">DNA-binding transcriptional regulator YiaG</fullName>
    </submittedName>
</protein>
<dbReference type="PANTHER" id="PTHR36511">
    <property type="entry name" value="MERR FAMILY BACTERIAL REGULATORY PROTEIN"/>
    <property type="match status" value="1"/>
</dbReference>
<evidence type="ECO:0000256" key="1">
    <source>
        <dbReference type="ARBA" id="ARBA00023015"/>
    </source>
</evidence>
<sequence>MTARITVVETSLYLSRAERIMTEAERDHVVDVISENPEAGVVIKGTGGLRKMRIALQGRGKRGGGRIVYWFHSPDYPTVLMLAFAKNEADDLSSEQKKRLIAAIEGLRGFRSKTMKDEDFEDLLKSIDEARRWARGEHVEGLRVHHAPAPMDIAAIRKRTGATQDAFARQIGVSIATLRNWEQGRRTPEGPARILLAMLARDPKIVAKTLGEAA</sequence>
<proteinExistence type="predicted"/>
<feature type="domain" description="HTH cro/C1-type" evidence="4">
    <location>
        <begin position="153"/>
        <end position="188"/>
    </location>
</feature>
<dbReference type="PROSITE" id="PS50943">
    <property type="entry name" value="HTH_CROC1"/>
    <property type="match status" value="1"/>
</dbReference>
<dbReference type="EMBL" id="JACHOV010000008">
    <property type="protein sequence ID" value="MBB4641955.1"/>
    <property type="molecule type" value="Genomic_DNA"/>
</dbReference>
<dbReference type="SUPFAM" id="SSF47413">
    <property type="entry name" value="lambda repressor-like DNA-binding domains"/>
    <property type="match status" value="1"/>
</dbReference>
<dbReference type="SMART" id="SM00530">
    <property type="entry name" value="HTH_XRE"/>
    <property type="match status" value="1"/>
</dbReference>
<organism evidence="5 6">
    <name type="scientific">Rhizorhapis suberifaciens</name>
    <name type="common">corky root of lettuce</name>
    <dbReference type="NCBI Taxonomy" id="13656"/>
    <lineage>
        <taxon>Bacteria</taxon>
        <taxon>Pseudomonadati</taxon>
        <taxon>Pseudomonadota</taxon>
        <taxon>Alphaproteobacteria</taxon>
        <taxon>Sphingomonadales</taxon>
        <taxon>Sphingomonadaceae</taxon>
        <taxon>Rhizorhapis</taxon>
    </lineage>
</organism>
<reference evidence="5 6" key="1">
    <citation type="submission" date="2020-08" db="EMBL/GenBank/DDBJ databases">
        <title>Genomic Encyclopedia of Type Strains, Phase IV (KMG-IV): sequencing the most valuable type-strain genomes for metagenomic binning, comparative biology and taxonomic classification.</title>
        <authorList>
            <person name="Goeker M."/>
        </authorList>
    </citation>
    <scope>NUCLEOTIDE SEQUENCE [LARGE SCALE GENOMIC DNA]</scope>
    <source>
        <strain evidence="5 6">DSM 7465</strain>
    </source>
</reference>
<evidence type="ECO:0000313" key="6">
    <source>
        <dbReference type="Proteomes" id="UP000575068"/>
    </source>
</evidence>
<comment type="caution">
    <text evidence="5">The sequence shown here is derived from an EMBL/GenBank/DDBJ whole genome shotgun (WGS) entry which is preliminary data.</text>
</comment>
<evidence type="ECO:0000256" key="2">
    <source>
        <dbReference type="ARBA" id="ARBA00023125"/>
    </source>
</evidence>
<keyword evidence="1" id="KW-0805">Transcription regulation</keyword>
<evidence type="ECO:0000313" key="5">
    <source>
        <dbReference type="EMBL" id="MBB4641955.1"/>
    </source>
</evidence>
<name>A0A840HV75_9SPHN</name>
<dbReference type="RefSeq" id="WP_246414912.1">
    <property type="nucleotide sequence ID" value="NZ_JACHOV010000008.1"/>
</dbReference>
<keyword evidence="6" id="KW-1185">Reference proteome</keyword>
<keyword evidence="3" id="KW-0804">Transcription</keyword>
<dbReference type="InterPro" id="IPR052359">
    <property type="entry name" value="HTH-type_reg/antitoxin"/>
</dbReference>
<dbReference type="InterPro" id="IPR010982">
    <property type="entry name" value="Lambda_DNA-bd_dom_sf"/>
</dbReference>